<accession>A0A251SZ07</accession>
<organism evidence="1 2">
    <name type="scientific">Helianthus annuus</name>
    <name type="common">Common sunflower</name>
    <dbReference type="NCBI Taxonomy" id="4232"/>
    <lineage>
        <taxon>Eukaryota</taxon>
        <taxon>Viridiplantae</taxon>
        <taxon>Streptophyta</taxon>
        <taxon>Embryophyta</taxon>
        <taxon>Tracheophyta</taxon>
        <taxon>Spermatophyta</taxon>
        <taxon>Magnoliopsida</taxon>
        <taxon>eudicotyledons</taxon>
        <taxon>Gunneridae</taxon>
        <taxon>Pentapetalae</taxon>
        <taxon>asterids</taxon>
        <taxon>campanulids</taxon>
        <taxon>Asterales</taxon>
        <taxon>Asteraceae</taxon>
        <taxon>Asteroideae</taxon>
        <taxon>Heliantheae alliance</taxon>
        <taxon>Heliantheae</taxon>
        <taxon>Helianthus</taxon>
    </lineage>
</organism>
<dbReference type="InParanoid" id="A0A251SZ07"/>
<evidence type="ECO:0000313" key="2">
    <source>
        <dbReference type="Proteomes" id="UP000215914"/>
    </source>
</evidence>
<sequence>MYHLRVINILISKITLHFPNFKPFQINELRVFKGKFAIDNNMRLSFDLLVADR</sequence>
<keyword evidence="2" id="KW-1185">Reference proteome</keyword>
<dbReference type="AlphaFoldDB" id="A0A251SZ07"/>
<name>A0A251SZ07_HELAN</name>
<proteinExistence type="predicted"/>
<gene>
    <name evidence="1" type="ORF">HannXRQ_Chr13g0417431</name>
</gene>
<reference evidence="2" key="1">
    <citation type="journal article" date="2017" name="Nature">
        <title>The sunflower genome provides insights into oil metabolism, flowering and Asterid evolution.</title>
        <authorList>
            <person name="Badouin H."/>
            <person name="Gouzy J."/>
            <person name="Grassa C.J."/>
            <person name="Murat F."/>
            <person name="Staton S.E."/>
            <person name="Cottret L."/>
            <person name="Lelandais-Briere C."/>
            <person name="Owens G.L."/>
            <person name="Carrere S."/>
            <person name="Mayjonade B."/>
            <person name="Legrand L."/>
            <person name="Gill N."/>
            <person name="Kane N.C."/>
            <person name="Bowers J.E."/>
            <person name="Hubner S."/>
            <person name="Bellec A."/>
            <person name="Berard A."/>
            <person name="Berges H."/>
            <person name="Blanchet N."/>
            <person name="Boniface M.C."/>
            <person name="Brunel D."/>
            <person name="Catrice O."/>
            <person name="Chaidir N."/>
            <person name="Claudel C."/>
            <person name="Donnadieu C."/>
            <person name="Faraut T."/>
            <person name="Fievet G."/>
            <person name="Helmstetter N."/>
            <person name="King M."/>
            <person name="Knapp S.J."/>
            <person name="Lai Z."/>
            <person name="Le Paslier M.C."/>
            <person name="Lippi Y."/>
            <person name="Lorenzon L."/>
            <person name="Mandel J.R."/>
            <person name="Marage G."/>
            <person name="Marchand G."/>
            <person name="Marquand E."/>
            <person name="Bret-Mestries E."/>
            <person name="Morien E."/>
            <person name="Nambeesan S."/>
            <person name="Nguyen T."/>
            <person name="Pegot-Espagnet P."/>
            <person name="Pouilly N."/>
            <person name="Raftis F."/>
            <person name="Sallet E."/>
            <person name="Schiex T."/>
            <person name="Thomas J."/>
            <person name="Vandecasteele C."/>
            <person name="Vares D."/>
            <person name="Vear F."/>
            <person name="Vautrin S."/>
            <person name="Crespi M."/>
            <person name="Mangin B."/>
            <person name="Burke J.M."/>
            <person name="Salse J."/>
            <person name="Munos S."/>
            <person name="Vincourt P."/>
            <person name="Rieseberg L.H."/>
            <person name="Langlade N.B."/>
        </authorList>
    </citation>
    <scope>NUCLEOTIDE SEQUENCE [LARGE SCALE GENOMIC DNA]</scope>
    <source>
        <strain evidence="2">cv. SF193</strain>
    </source>
</reference>
<evidence type="ECO:0000313" key="1">
    <source>
        <dbReference type="EMBL" id="OTG02831.1"/>
    </source>
</evidence>
<dbReference type="Proteomes" id="UP000215914">
    <property type="component" value="Chromosome 13"/>
</dbReference>
<protein>
    <submittedName>
        <fullName evidence="1">Uncharacterized protein</fullName>
    </submittedName>
</protein>
<dbReference type="EMBL" id="CM007902">
    <property type="protein sequence ID" value="OTG02831.1"/>
    <property type="molecule type" value="Genomic_DNA"/>
</dbReference>